<dbReference type="RefSeq" id="WP_047574928.1">
    <property type="nucleotide sequence ID" value="NZ_JPQT01000102.1"/>
</dbReference>
<keyword evidence="2" id="KW-0413">Isomerase</keyword>
<protein>
    <submittedName>
        <fullName evidence="2">DNA topoisomerase IV subunit B</fullName>
    </submittedName>
</protein>
<dbReference type="Proteomes" id="UP000028643">
    <property type="component" value="Unassembled WGS sequence"/>
</dbReference>
<gene>
    <name evidence="2" type="ORF">IV02_11730</name>
</gene>
<dbReference type="Pfam" id="PF13449">
    <property type="entry name" value="Phytase-like"/>
    <property type="match status" value="1"/>
</dbReference>
<name>A0A085V882_PSESX</name>
<dbReference type="SUPFAM" id="SSF63825">
    <property type="entry name" value="YWTD domain"/>
    <property type="match status" value="1"/>
</dbReference>
<evidence type="ECO:0000313" key="2">
    <source>
        <dbReference type="EMBL" id="KFE51645.1"/>
    </source>
</evidence>
<dbReference type="AlphaFoldDB" id="A0A085V882"/>
<dbReference type="GO" id="GO:0016853">
    <property type="term" value="F:isomerase activity"/>
    <property type="evidence" value="ECO:0007669"/>
    <property type="project" value="UniProtKB-KW"/>
</dbReference>
<accession>A0A085V882</accession>
<reference evidence="2 3" key="1">
    <citation type="submission" date="2014-07" db="EMBL/GenBank/DDBJ databases">
        <title>Draft Genome Sequences of Environmental Pseudomonas syringae strains.</title>
        <authorList>
            <person name="Baltrus D.A."/>
            <person name="Berge O."/>
            <person name="Morris C."/>
        </authorList>
    </citation>
    <scope>NUCLEOTIDE SEQUENCE [LARGE SCALE GENOMIC DNA]</scope>
    <source>
        <strain evidence="2 3">CEB003</strain>
    </source>
</reference>
<evidence type="ECO:0000313" key="3">
    <source>
        <dbReference type="Proteomes" id="UP000028643"/>
    </source>
</evidence>
<dbReference type="InterPro" id="IPR027372">
    <property type="entry name" value="Phytase-like_dom"/>
</dbReference>
<dbReference type="EMBL" id="JPQT01000102">
    <property type="protein sequence ID" value="KFE51645.1"/>
    <property type="molecule type" value="Genomic_DNA"/>
</dbReference>
<comment type="caution">
    <text evidence="2">The sequence shown here is derived from an EMBL/GenBank/DDBJ whole genome shotgun (WGS) entry which is preliminary data.</text>
</comment>
<feature type="domain" description="Phytase-like" evidence="1">
    <location>
        <begin position="38"/>
        <end position="186"/>
    </location>
</feature>
<organism evidence="2 3">
    <name type="scientific">Pseudomonas syringae</name>
    <dbReference type="NCBI Taxonomy" id="317"/>
    <lineage>
        <taxon>Bacteria</taxon>
        <taxon>Pseudomonadati</taxon>
        <taxon>Pseudomonadota</taxon>
        <taxon>Gammaproteobacteria</taxon>
        <taxon>Pseudomonadales</taxon>
        <taxon>Pseudomonadaceae</taxon>
        <taxon>Pseudomonas</taxon>
    </lineage>
</organism>
<proteinExistence type="predicted"/>
<evidence type="ECO:0000259" key="1">
    <source>
        <dbReference type="Pfam" id="PF13449"/>
    </source>
</evidence>
<sequence length="326" mass="35426">MRGWLAGLLLMVAVPVFAVPLEELSLVSEHPVDGMVGGNLSGLAACGGQLWTVSDRDDDVLYSLDIAGVVWQAQANALQIPPVPESHLPGTLQSMAKVSALVRGGSLDFEGVSCDAAGNRYLVSEAFALVLKVLAQGAPVWLDLPAALVEQARAKGMLQHFNGIFEGIAVNPAGDRLWLAAEREQRGLLVVSRENDSWQCKGSCVLRTEPGQDVLPAQVGGKTVSRDFSDLSLFNGKLYALERSAYRICRRTLETGKTERCWSFAREALRPDRLYSQRYGLTEALVVDATGAWVGTDNNFGERADGEKRPVVWRFAAPKSGWSEKR</sequence>
<dbReference type="PATRIC" id="fig|317.174.peg.2413"/>